<protein>
    <submittedName>
        <fullName evidence="2">Uncharacterized protein</fullName>
    </submittedName>
</protein>
<name>A0ABR1J1D2_9AGAR</name>
<reference evidence="2 3" key="1">
    <citation type="submission" date="2024-01" db="EMBL/GenBank/DDBJ databases">
        <title>A draft genome for the cacao thread blight pathogen Marasmiellus scandens.</title>
        <authorList>
            <person name="Baruah I.K."/>
            <person name="Leung J."/>
            <person name="Bukari Y."/>
            <person name="Amoako-Attah I."/>
            <person name="Meinhardt L.W."/>
            <person name="Bailey B.A."/>
            <person name="Cohen S.P."/>
        </authorList>
    </citation>
    <scope>NUCLEOTIDE SEQUENCE [LARGE SCALE GENOMIC DNA]</scope>
    <source>
        <strain evidence="2 3">GH-19</strain>
    </source>
</reference>
<dbReference type="EMBL" id="JBANRG010000054">
    <property type="protein sequence ID" value="KAK7443476.1"/>
    <property type="molecule type" value="Genomic_DNA"/>
</dbReference>
<accession>A0ABR1J1D2</accession>
<evidence type="ECO:0000313" key="2">
    <source>
        <dbReference type="EMBL" id="KAK7443476.1"/>
    </source>
</evidence>
<feature type="transmembrane region" description="Helical" evidence="1">
    <location>
        <begin position="542"/>
        <end position="565"/>
    </location>
</feature>
<keyword evidence="1" id="KW-0812">Transmembrane</keyword>
<gene>
    <name evidence="2" type="ORF">VKT23_015650</name>
</gene>
<dbReference type="Proteomes" id="UP001498398">
    <property type="component" value="Unassembled WGS sequence"/>
</dbReference>
<feature type="transmembrane region" description="Helical" evidence="1">
    <location>
        <begin position="627"/>
        <end position="644"/>
    </location>
</feature>
<organism evidence="2 3">
    <name type="scientific">Marasmiellus scandens</name>
    <dbReference type="NCBI Taxonomy" id="2682957"/>
    <lineage>
        <taxon>Eukaryota</taxon>
        <taxon>Fungi</taxon>
        <taxon>Dikarya</taxon>
        <taxon>Basidiomycota</taxon>
        <taxon>Agaricomycotina</taxon>
        <taxon>Agaricomycetes</taxon>
        <taxon>Agaricomycetidae</taxon>
        <taxon>Agaricales</taxon>
        <taxon>Marasmiineae</taxon>
        <taxon>Omphalotaceae</taxon>
        <taxon>Marasmiellus</taxon>
    </lineage>
</organism>
<sequence length="768" mass="86682">MQASEKPPLHSSRPRQPNSVYKCFLWIFGFIALVISGFVAYFLYIFLQALYQTFTYPHQYMYQNQSLSEVSNRSSVVQPLIGKEQTFDLAVSVWIRATKAKEEEWRELQKSFVNSNLDSEERLQFMQSPNETDQKISVLLGFDEDELLYGQKNDLYHPLYSDIVFRGLRLSDKGVAANINFTVPTEKFRDAKLSNFDLQGTIVLIPTSPSLMDSVVNFSSWIPEELLLNRPPRRTWPFPMGSEDTGEKKVTDLALESFSVAIPLVEFHEIPSRCPIGNDTESKGETDLEQGGIIVDVDGNVNFTSFVKKLVLKNARTEKHPHIITWSQIRVIDETHVMNLEVYDRAHEKLKKTSCGQDLKASRPIKPNYKLCDRTYLETGGLETKLQLEIKDANGETHAEWAYVPFLTTFPYASGPMDLIPVPVDRENCTGETILDANSTSIFNHTADSMDITWHISFSGRSPAKDTIGNVFASPYALNHSQSDYDKVNAQDTVEIWNGLRGVIKPGAHPRRRMVLSTVGFTANLLNFFLVSVYWYTRNSTIYISIPGIYLLVTSELCALVGIIQSRDEEKILFIVILALIAGPPVLFQLRTALRIELVWKGWIPTLTRTRSSHLERASRRLDATSGNVRLALLSILFIFFYFVPSKHQTLISPLNPEPTSNSNKRTWHSEVLDSLDLSSWTTGIISQIILNHKSGYFAGAYKTQSLLTALATVAQLLQYIPMIVGTYQTRWGVDVSSITSWGVVLVVAYQALTLPAATTIGLDEDEE</sequence>
<feature type="transmembrane region" description="Helical" evidence="1">
    <location>
        <begin position="514"/>
        <end position="536"/>
    </location>
</feature>
<keyword evidence="1" id="KW-0472">Membrane</keyword>
<feature type="transmembrane region" description="Helical" evidence="1">
    <location>
        <begin position="24"/>
        <end position="47"/>
    </location>
</feature>
<evidence type="ECO:0000313" key="3">
    <source>
        <dbReference type="Proteomes" id="UP001498398"/>
    </source>
</evidence>
<feature type="transmembrane region" description="Helical" evidence="1">
    <location>
        <begin position="572"/>
        <end position="590"/>
    </location>
</feature>
<evidence type="ECO:0000256" key="1">
    <source>
        <dbReference type="SAM" id="Phobius"/>
    </source>
</evidence>
<comment type="caution">
    <text evidence="2">The sequence shown here is derived from an EMBL/GenBank/DDBJ whole genome shotgun (WGS) entry which is preliminary data.</text>
</comment>
<proteinExistence type="predicted"/>
<keyword evidence="3" id="KW-1185">Reference proteome</keyword>
<keyword evidence="1" id="KW-1133">Transmembrane helix</keyword>